<dbReference type="SUPFAM" id="SSF53850">
    <property type="entry name" value="Periplasmic binding protein-like II"/>
    <property type="match status" value="1"/>
</dbReference>
<dbReference type="Gene3D" id="3.40.190.10">
    <property type="entry name" value="Periplasmic binding protein-like II"/>
    <property type="match status" value="2"/>
</dbReference>
<feature type="domain" description="Transferrin-like" evidence="1">
    <location>
        <begin position="135"/>
        <end position="480"/>
    </location>
</feature>
<reference evidence="2 3" key="1">
    <citation type="journal article" date="2019" name="Commun. Biol.">
        <title>The bagworm genome reveals a unique fibroin gene that provides high tensile strength.</title>
        <authorList>
            <person name="Kono N."/>
            <person name="Nakamura H."/>
            <person name="Ohtoshi R."/>
            <person name="Tomita M."/>
            <person name="Numata K."/>
            <person name="Arakawa K."/>
        </authorList>
    </citation>
    <scope>NUCLEOTIDE SEQUENCE [LARGE SCALE GENOMIC DNA]</scope>
</reference>
<keyword evidence="3" id="KW-1185">Reference proteome</keyword>
<sequence>MGRSGSASTVPAPPYPPVFLASETLTYALESRSSSGTLIVTPTNRILYKNRVDPAAAFVIYSTRLKMRKVLQIRRQASVYDLCRECPSSLGLLLVNPKCPRFIMSRSTPCLICTSVKLGRNLADIDATRFYMPTQRWCTISEAEQHKCEWVRHALHTLGVEPALSCQRGRSPLHCLWDIRAYNADFIAIDSNYGYSARHNYGLSSILIVKNYYTSKYRIAALVRSTSNVTSFENLRGKKACFPEFGGIAFLSFVATGHNKSILSTSECNYAKVVAEFFNGTCAPGALDSMHRLYDSIFNINSLCNVCKSQYPAVGNRPSLTCKTDSANLYYGNDGALTCLADQSADVAFVEVQDLNEYLHRLNLPANTFRPLCRGNNSLGSPGAFITDDCLMSRVINSEVLGRKYDLHLVSLTSLLKRLDHYFGSRVPAVRRLIDLQVYSLFNGTSNLLFKDSVTGLFSPSHSRLTLVKDYFELFEHLDSCKGSAKDLAVNGLFCLLAMMVVSVLTI</sequence>
<name>A0A4C1Z3W7_EUMVA</name>
<evidence type="ECO:0000259" key="1">
    <source>
        <dbReference type="PROSITE" id="PS51408"/>
    </source>
</evidence>
<dbReference type="SMART" id="SM00094">
    <property type="entry name" value="TR_FER"/>
    <property type="match status" value="1"/>
</dbReference>
<protein>
    <submittedName>
        <fullName evidence="2">Transferrin</fullName>
    </submittedName>
</protein>
<dbReference type="Pfam" id="PF00405">
    <property type="entry name" value="Transferrin"/>
    <property type="match status" value="1"/>
</dbReference>
<dbReference type="Proteomes" id="UP000299102">
    <property type="component" value="Unassembled WGS sequence"/>
</dbReference>
<dbReference type="CDD" id="cd13529">
    <property type="entry name" value="PBP2_transferrin"/>
    <property type="match status" value="1"/>
</dbReference>
<dbReference type="AlphaFoldDB" id="A0A4C1Z3W7"/>
<evidence type="ECO:0000313" key="2">
    <source>
        <dbReference type="EMBL" id="GBP81952.1"/>
    </source>
</evidence>
<dbReference type="EMBL" id="BGZK01001539">
    <property type="protein sequence ID" value="GBP81952.1"/>
    <property type="molecule type" value="Genomic_DNA"/>
</dbReference>
<dbReference type="PANTHER" id="PTHR11485:SF57">
    <property type="entry name" value="TRANSFERRIN"/>
    <property type="match status" value="1"/>
</dbReference>
<organism evidence="2 3">
    <name type="scientific">Eumeta variegata</name>
    <name type="common">Bagworm moth</name>
    <name type="synonym">Eumeta japonica</name>
    <dbReference type="NCBI Taxonomy" id="151549"/>
    <lineage>
        <taxon>Eukaryota</taxon>
        <taxon>Metazoa</taxon>
        <taxon>Ecdysozoa</taxon>
        <taxon>Arthropoda</taxon>
        <taxon>Hexapoda</taxon>
        <taxon>Insecta</taxon>
        <taxon>Pterygota</taxon>
        <taxon>Neoptera</taxon>
        <taxon>Endopterygota</taxon>
        <taxon>Lepidoptera</taxon>
        <taxon>Glossata</taxon>
        <taxon>Ditrysia</taxon>
        <taxon>Tineoidea</taxon>
        <taxon>Psychidae</taxon>
        <taxon>Oiketicinae</taxon>
        <taxon>Eumeta</taxon>
    </lineage>
</organism>
<dbReference type="InterPro" id="IPR001156">
    <property type="entry name" value="Transferrin-like_dom"/>
</dbReference>
<proteinExistence type="predicted"/>
<evidence type="ECO:0000313" key="3">
    <source>
        <dbReference type="Proteomes" id="UP000299102"/>
    </source>
</evidence>
<dbReference type="OrthoDB" id="8183540at2759"/>
<dbReference type="PROSITE" id="PS51408">
    <property type="entry name" value="TRANSFERRIN_LIKE_4"/>
    <property type="match status" value="1"/>
</dbReference>
<dbReference type="PANTHER" id="PTHR11485">
    <property type="entry name" value="TRANSFERRIN"/>
    <property type="match status" value="1"/>
</dbReference>
<accession>A0A4C1Z3W7</accession>
<gene>
    <name evidence="2" type="ORF">EVAR_26466_1</name>
</gene>
<dbReference type="PRINTS" id="PR00422">
    <property type="entry name" value="TRANSFERRIN"/>
</dbReference>
<comment type="caution">
    <text evidence="2">The sequence shown here is derived from an EMBL/GenBank/DDBJ whole genome shotgun (WGS) entry which is preliminary data.</text>
</comment>